<dbReference type="RefSeq" id="WP_095523671.1">
    <property type="nucleotide sequence ID" value="NZ_MDUX01000009.1"/>
</dbReference>
<dbReference type="OrthoDB" id="9814826at2"/>
<dbReference type="AlphaFoldDB" id="A0A272EVD9"/>
<dbReference type="PANTHER" id="PTHR43252">
    <property type="entry name" value="TRANSCRIPTIONAL REGULATOR YQJI"/>
    <property type="match status" value="1"/>
</dbReference>
<dbReference type="Gene3D" id="1.10.10.10">
    <property type="entry name" value="Winged helix-like DNA-binding domain superfamily/Winged helix DNA-binding domain"/>
    <property type="match status" value="1"/>
</dbReference>
<dbReference type="InterPro" id="IPR036388">
    <property type="entry name" value="WH-like_DNA-bd_sf"/>
</dbReference>
<protein>
    <submittedName>
        <fullName evidence="4">PadR family transcriptional regulator</fullName>
    </submittedName>
</protein>
<dbReference type="InterPro" id="IPR036390">
    <property type="entry name" value="WH_DNA-bd_sf"/>
</dbReference>
<evidence type="ECO:0000313" key="3">
    <source>
        <dbReference type="EMBL" id="KAF7600108.1"/>
    </source>
</evidence>
<comment type="caution">
    <text evidence="4">The sequence shown here is derived from an EMBL/GenBank/DDBJ whole genome shotgun (WGS) entry which is preliminary data.</text>
</comment>
<proteinExistence type="predicted"/>
<keyword evidence="6" id="KW-1185">Reference proteome</keyword>
<feature type="region of interest" description="Disordered" evidence="1">
    <location>
        <begin position="1"/>
        <end position="23"/>
    </location>
</feature>
<name>A0A272EVD9_9RHOO</name>
<dbReference type="SUPFAM" id="SSF46785">
    <property type="entry name" value="Winged helix' DNA-binding domain"/>
    <property type="match status" value="1"/>
</dbReference>
<dbReference type="Proteomes" id="UP000623509">
    <property type="component" value="Unassembled WGS sequence"/>
</dbReference>
<dbReference type="EMBL" id="NMRN01000010">
    <property type="protein sequence ID" value="PAS94062.1"/>
    <property type="molecule type" value="Genomic_DNA"/>
</dbReference>
<evidence type="ECO:0000259" key="2">
    <source>
        <dbReference type="Pfam" id="PF03551"/>
    </source>
</evidence>
<dbReference type="Proteomes" id="UP000216107">
    <property type="component" value="Unassembled WGS sequence"/>
</dbReference>
<dbReference type="InterPro" id="IPR005149">
    <property type="entry name" value="Tscrpt_reg_PadR_N"/>
</dbReference>
<evidence type="ECO:0000256" key="1">
    <source>
        <dbReference type="SAM" id="MobiDB-lite"/>
    </source>
</evidence>
<evidence type="ECO:0000313" key="4">
    <source>
        <dbReference type="EMBL" id="PAS94062.1"/>
    </source>
</evidence>
<accession>A0A272EVD9</accession>
<feature type="compositionally biased region" description="Basic residues" evidence="1">
    <location>
        <begin position="7"/>
        <end position="21"/>
    </location>
</feature>
<reference evidence="4 5" key="2">
    <citation type="submission" date="2017-07" db="EMBL/GenBank/DDBJ databases">
        <title>Candidatus Dactylopiibacterium carminicum, a nitrogen-fixing symbiont of the cochineal insect Dactylopius coccus and Dactylopius opuntiae (Hemiptera: Coccoidea: Dactylopiidae).</title>
        <authorList>
            <person name="Vera A."/>
        </authorList>
    </citation>
    <scope>NUCLEOTIDE SEQUENCE [LARGE SCALE GENOMIC DNA]</scope>
    <source>
        <strain evidence="4 5">NFDCM</strain>
    </source>
</reference>
<dbReference type="EMBL" id="MDUX01000009">
    <property type="protein sequence ID" value="KAF7600108.1"/>
    <property type="molecule type" value="Genomic_DNA"/>
</dbReference>
<dbReference type="Pfam" id="PF03551">
    <property type="entry name" value="PadR"/>
    <property type="match status" value="1"/>
</dbReference>
<gene>
    <name evidence="3" type="ORF">BGI27_04235</name>
    <name evidence="4" type="ORF">CGU29_05320</name>
</gene>
<evidence type="ECO:0000313" key="5">
    <source>
        <dbReference type="Proteomes" id="UP000216107"/>
    </source>
</evidence>
<reference evidence="3 6" key="1">
    <citation type="submission" date="2016-08" db="EMBL/GenBank/DDBJ databases">
        <title>Candidatus Dactylopiibacterium carminicum genome sequence.</title>
        <authorList>
            <person name="Ramirez-Puebla S.T."/>
            <person name="Ormeno-Orrillo E."/>
            <person name="Vera-Ponce De Leon A."/>
            <person name="Luis L."/>
            <person name="Sanchez-Flores A."/>
            <person name="Monica R."/>
            <person name="Martinez-Romero E."/>
        </authorList>
    </citation>
    <scope>NUCLEOTIDE SEQUENCE [LARGE SCALE GENOMIC DNA]</scope>
    <source>
        <strain evidence="3">END1</strain>
    </source>
</reference>
<evidence type="ECO:0000313" key="6">
    <source>
        <dbReference type="Proteomes" id="UP000623509"/>
    </source>
</evidence>
<dbReference type="PANTHER" id="PTHR43252:SF7">
    <property type="entry name" value="TRANSCRIPTIONAL REGULATOR YQJI"/>
    <property type="match status" value="1"/>
</dbReference>
<organism evidence="4 5">
    <name type="scientific">Candidatus Dactylopiibacterium carminicum</name>
    <dbReference type="NCBI Taxonomy" id="857335"/>
    <lineage>
        <taxon>Bacteria</taxon>
        <taxon>Pseudomonadati</taxon>
        <taxon>Pseudomonadota</taxon>
        <taxon>Betaproteobacteria</taxon>
        <taxon>Rhodocyclales</taxon>
        <taxon>Rhodocyclaceae</taxon>
        <taxon>Candidatus Dactylopiibacterium</taxon>
    </lineage>
</organism>
<sequence>MRDMHKGHGGPHHDRHHHHGKAGIEKEFRGGMGRRMFEQGHLRLLILSLLEERARHGYEIIKAIEELAGGDYTPSPGVIYPTLTLLEETGLASVSELAGKKQYAITPDGAALVASEAEALARVRARLGAAESVAEARRSPELQQAMHKFKAALHQRLSQGEADTELTRKIATVIERAAQDIGQA</sequence>
<feature type="domain" description="Transcription regulator PadR N-terminal" evidence="2">
    <location>
        <begin position="46"/>
        <end position="112"/>
    </location>
</feature>